<dbReference type="GO" id="GO:0052706">
    <property type="term" value="F:L-histidine N(alpha)-methyltransferase activity"/>
    <property type="evidence" value="ECO:0007669"/>
    <property type="project" value="UniProtKB-EC"/>
</dbReference>
<dbReference type="InterPro" id="IPR029063">
    <property type="entry name" value="SAM-dependent_MTases_sf"/>
</dbReference>
<evidence type="ECO:0000259" key="3">
    <source>
        <dbReference type="Pfam" id="PF10017"/>
    </source>
</evidence>
<protein>
    <submittedName>
        <fullName evidence="4">L-histidine N(Alpha)-methyltransferase</fullName>
        <ecNumber evidence="4">2.1.1.44</ecNumber>
    </submittedName>
</protein>
<dbReference type="NCBIfam" id="TIGR03438">
    <property type="entry name" value="egtD_ergothio"/>
    <property type="match status" value="1"/>
</dbReference>
<name>A0AB39RAK5_9ACTN</name>
<dbReference type="PIRSF" id="PIRSF018005">
    <property type="entry name" value="UCP018005"/>
    <property type="match status" value="1"/>
</dbReference>
<feature type="domain" description="Histidine-specific methyltransferase SAM-dependent" evidence="3">
    <location>
        <begin position="18"/>
        <end position="316"/>
    </location>
</feature>
<dbReference type="EC" id="2.1.1.44" evidence="4"/>
<dbReference type="Gene3D" id="3.40.50.150">
    <property type="entry name" value="Vaccinia Virus protein VP39"/>
    <property type="match status" value="1"/>
</dbReference>
<dbReference type="InterPro" id="IPR019257">
    <property type="entry name" value="MeTrfase_dom"/>
</dbReference>
<evidence type="ECO:0000313" key="4">
    <source>
        <dbReference type="EMBL" id="XDQ50014.1"/>
    </source>
</evidence>
<keyword evidence="1 4" id="KW-0489">Methyltransferase</keyword>
<organism evidence="4">
    <name type="scientific">Streptomyces sp. R39</name>
    <dbReference type="NCBI Taxonomy" id="3238631"/>
    <lineage>
        <taxon>Bacteria</taxon>
        <taxon>Bacillati</taxon>
        <taxon>Actinomycetota</taxon>
        <taxon>Actinomycetes</taxon>
        <taxon>Kitasatosporales</taxon>
        <taxon>Streptomycetaceae</taxon>
        <taxon>Streptomyces</taxon>
    </lineage>
</organism>
<sequence>MTTPAVTSHPPAHLAALRADATRGLTAVPKALPPKWLYDAAGSALFEQIVRLPEYPYCRTEQALLTKFSPDIAATTRARSVVELGSGGPEKALALLDALAETVTTYAPVDVSSSALNLATTALSAACPQVAVQPRVADFTDPLDLDDLDGPRLVMLLGGTIGNLLPDERAQFLASLAPRLTHQDRLLLGVHLVTDPRVILPAYNDSAGVTAAFNRGVLHRINRELGADFDVDAFEHVAVWDAENEWLAMRLRARTAQTVRLDDPGIDVRFAAGEDLRTEVSAKFRPERLARELDAAGLELDMIWTDPDALVSLALAAPALRILPAA</sequence>
<dbReference type="GO" id="GO:0032259">
    <property type="term" value="P:methylation"/>
    <property type="evidence" value="ECO:0007669"/>
    <property type="project" value="UniProtKB-KW"/>
</dbReference>
<dbReference type="PANTHER" id="PTHR43397">
    <property type="entry name" value="ERGOTHIONEINE BIOSYNTHESIS PROTEIN 1"/>
    <property type="match status" value="1"/>
</dbReference>
<accession>A0AB39RAK5</accession>
<evidence type="ECO:0000256" key="1">
    <source>
        <dbReference type="ARBA" id="ARBA00022603"/>
    </source>
</evidence>
<geneLocation type="plasmid" evidence="4">
    <name>unnamed1</name>
</geneLocation>
<reference evidence="4" key="1">
    <citation type="submission" date="2024-07" db="EMBL/GenBank/DDBJ databases">
        <authorList>
            <person name="Yu S.T."/>
        </authorList>
    </citation>
    <scope>NUCLEOTIDE SEQUENCE</scope>
    <source>
        <strain evidence="4">R39</strain>
        <plasmid evidence="4">unnamed1</plasmid>
    </source>
</reference>
<evidence type="ECO:0000256" key="2">
    <source>
        <dbReference type="ARBA" id="ARBA00022679"/>
    </source>
</evidence>
<proteinExistence type="predicted"/>
<keyword evidence="2 4" id="KW-0808">Transferase</keyword>
<dbReference type="AlphaFoldDB" id="A0AB39RAK5"/>
<keyword evidence="4" id="KW-0614">Plasmid</keyword>
<dbReference type="InterPro" id="IPR051128">
    <property type="entry name" value="EgtD_Methyltrsf_superfamily"/>
</dbReference>
<dbReference type="PANTHER" id="PTHR43397:SF1">
    <property type="entry name" value="ERGOTHIONEINE BIOSYNTHESIS PROTEIN 1"/>
    <property type="match status" value="1"/>
</dbReference>
<dbReference type="InterPro" id="IPR017804">
    <property type="entry name" value="MeTrfase_EgtD-like"/>
</dbReference>
<gene>
    <name evidence="4" type="primary">egtD</name>
    <name evidence="4" type="ORF">AB5J52_48725</name>
</gene>
<dbReference type="EMBL" id="CP163442">
    <property type="protein sequence ID" value="XDQ50014.1"/>
    <property type="molecule type" value="Genomic_DNA"/>
</dbReference>
<dbReference type="RefSeq" id="WP_369228539.1">
    <property type="nucleotide sequence ID" value="NZ_CP163442.1"/>
</dbReference>
<dbReference type="SUPFAM" id="SSF53335">
    <property type="entry name" value="S-adenosyl-L-methionine-dependent methyltransferases"/>
    <property type="match status" value="1"/>
</dbReference>
<dbReference type="Pfam" id="PF10017">
    <property type="entry name" value="Methyltransf_33"/>
    <property type="match status" value="1"/>
</dbReference>
<dbReference type="InterPro" id="IPR035094">
    <property type="entry name" value="EgtD"/>
</dbReference>